<proteinExistence type="predicted"/>
<dbReference type="RefSeq" id="WP_147180539.1">
    <property type="nucleotide sequence ID" value="NZ_BJZP01000011.1"/>
</dbReference>
<evidence type="ECO:0000313" key="2">
    <source>
        <dbReference type="EMBL" id="GEO85567.1"/>
    </source>
</evidence>
<dbReference type="InterPro" id="IPR037523">
    <property type="entry name" value="VOC_core"/>
</dbReference>
<feature type="domain" description="VOC" evidence="1">
    <location>
        <begin position="10"/>
        <end position="125"/>
    </location>
</feature>
<evidence type="ECO:0000313" key="3">
    <source>
        <dbReference type="Proteomes" id="UP000321717"/>
    </source>
</evidence>
<accession>A0A512HJD9</accession>
<sequence>MNAINPVDLGAVDVTPILPSLNYDQTCDFYVNTLGFERQPEVCEDYLVLRRGRMVLNFWRCDDPHVAVNSSVFIRSDSLTPLYEEFVARDVEGLGRIQCEDDQEGQVARFHIRDPHGNLLLFGRRETASL</sequence>
<comment type="caution">
    <text evidence="2">The sequence shown here is derived from an EMBL/GenBank/DDBJ whole genome shotgun (WGS) entry which is preliminary data.</text>
</comment>
<gene>
    <name evidence="2" type="ORF">RNA01_24990</name>
</gene>
<dbReference type="InterPro" id="IPR029068">
    <property type="entry name" value="Glyas_Bleomycin-R_OHBP_Dase"/>
</dbReference>
<dbReference type="AlphaFoldDB" id="A0A512HJD9"/>
<dbReference type="Gene3D" id="3.10.180.10">
    <property type="entry name" value="2,3-Dihydroxybiphenyl 1,2-Dioxygenase, domain 1"/>
    <property type="match status" value="1"/>
</dbReference>
<dbReference type="Proteomes" id="UP000321717">
    <property type="component" value="Unassembled WGS sequence"/>
</dbReference>
<name>A0A512HJD9_9HYPH</name>
<reference evidence="2 3" key="1">
    <citation type="submission" date="2019-07" db="EMBL/GenBank/DDBJ databases">
        <title>Whole genome shotgun sequence of Rhizobium naphthalenivorans NBRC 107585.</title>
        <authorList>
            <person name="Hosoyama A."/>
            <person name="Uohara A."/>
            <person name="Ohji S."/>
            <person name="Ichikawa N."/>
        </authorList>
    </citation>
    <scope>NUCLEOTIDE SEQUENCE [LARGE SCALE GENOMIC DNA]</scope>
    <source>
        <strain evidence="2 3">NBRC 107585</strain>
    </source>
</reference>
<evidence type="ECO:0000259" key="1">
    <source>
        <dbReference type="PROSITE" id="PS51819"/>
    </source>
</evidence>
<organism evidence="2 3">
    <name type="scientific">Ciceribacter naphthalenivorans</name>
    <dbReference type="NCBI Taxonomy" id="1118451"/>
    <lineage>
        <taxon>Bacteria</taxon>
        <taxon>Pseudomonadati</taxon>
        <taxon>Pseudomonadota</taxon>
        <taxon>Alphaproteobacteria</taxon>
        <taxon>Hyphomicrobiales</taxon>
        <taxon>Rhizobiaceae</taxon>
        <taxon>Ciceribacter</taxon>
    </lineage>
</organism>
<dbReference type="SUPFAM" id="SSF54593">
    <property type="entry name" value="Glyoxalase/Bleomycin resistance protein/Dihydroxybiphenyl dioxygenase"/>
    <property type="match status" value="1"/>
</dbReference>
<keyword evidence="3" id="KW-1185">Reference proteome</keyword>
<dbReference type="OrthoDB" id="9791602at2"/>
<protein>
    <recommendedName>
        <fullName evidence="1">VOC domain-containing protein</fullName>
    </recommendedName>
</protein>
<dbReference type="PROSITE" id="PS51819">
    <property type="entry name" value="VOC"/>
    <property type="match status" value="1"/>
</dbReference>
<dbReference type="EMBL" id="BJZP01000011">
    <property type="protein sequence ID" value="GEO85567.1"/>
    <property type="molecule type" value="Genomic_DNA"/>
</dbReference>